<evidence type="ECO:0000256" key="9">
    <source>
        <dbReference type="ARBA" id="ARBA00022982"/>
    </source>
</evidence>
<organism evidence="15 16">
    <name type="scientific">Patella caerulea</name>
    <name type="common">Rayed Mediterranean limpet</name>
    <dbReference type="NCBI Taxonomy" id="87958"/>
    <lineage>
        <taxon>Eukaryota</taxon>
        <taxon>Metazoa</taxon>
        <taxon>Spiralia</taxon>
        <taxon>Lophotrochozoa</taxon>
        <taxon>Mollusca</taxon>
        <taxon>Gastropoda</taxon>
        <taxon>Patellogastropoda</taxon>
        <taxon>Patelloidea</taxon>
        <taxon>Patellidae</taxon>
        <taxon>Patella</taxon>
    </lineage>
</organism>
<keyword evidence="10" id="KW-0007">Acetylation</keyword>
<dbReference type="GO" id="GO:0006120">
    <property type="term" value="P:mitochondrial electron transport, NADH to ubiquinone"/>
    <property type="evidence" value="ECO:0007669"/>
    <property type="project" value="TreeGrafter"/>
</dbReference>
<accession>A0AAN8JTH9</accession>
<evidence type="ECO:0000256" key="11">
    <source>
        <dbReference type="ARBA" id="ARBA00023128"/>
    </source>
</evidence>
<evidence type="ECO:0000256" key="14">
    <source>
        <dbReference type="ARBA" id="ARBA00033401"/>
    </source>
</evidence>
<evidence type="ECO:0000313" key="16">
    <source>
        <dbReference type="Proteomes" id="UP001347796"/>
    </source>
</evidence>
<comment type="caution">
    <text evidence="15">The sequence shown here is derived from an EMBL/GenBank/DDBJ whole genome shotgun (WGS) entry which is preliminary data.</text>
</comment>
<dbReference type="GO" id="GO:0005743">
    <property type="term" value="C:mitochondrial inner membrane"/>
    <property type="evidence" value="ECO:0007669"/>
    <property type="project" value="UniProtKB-SubCell"/>
</dbReference>
<keyword evidence="7" id="KW-0679">Respiratory chain</keyword>
<comment type="subcellular location">
    <subcellularLocation>
        <location evidence="2">Mitochondrion inner membrane</location>
        <topology evidence="2">Peripheral membrane protein</topology>
        <orientation evidence="2">Matrix side</orientation>
    </subcellularLocation>
</comment>
<comment type="subunit">
    <text evidence="4">Complex I is composed of 45 different subunits.</text>
</comment>
<keyword evidence="9" id="KW-0249">Electron transport</keyword>
<evidence type="ECO:0000256" key="12">
    <source>
        <dbReference type="ARBA" id="ARBA00023136"/>
    </source>
</evidence>
<evidence type="ECO:0000256" key="10">
    <source>
        <dbReference type="ARBA" id="ARBA00022990"/>
    </source>
</evidence>
<evidence type="ECO:0000256" key="1">
    <source>
        <dbReference type="ARBA" id="ARBA00003195"/>
    </source>
</evidence>
<keyword evidence="6" id="KW-0813">Transport</keyword>
<dbReference type="AlphaFoldDB" id="A0AAN8JTH9"/>
<evidence type="ECO:0000256" key="7">
    <source>
        <dbReference type="ARBA" id="ARBA00022660"/>
    </source>
</evidence>
<gene>
    <name evidence="15" type="ORF">SNE40_012053</name>
</gene>
<keyword evidence="16" id="KW-1185">Reference proteome</keyword>
<evidence type="ECO:0000256" key="4">
    <source>
        <dbReference type="ARBA" id="ARBA00011533"/>
    </source>
</evidence>
<keyword evidence="11" id="KW-0496">Mitochondrion</keyword>
<proteinExistence type="inferred from homology"/>
<evidence type="ECO:0000256" key="2">
    <source>
        <dbReference type="ARBA" id="ARBA00004443"/>
    </source>
</evidence>
<keyword evidence="8" id="KW-0999">Mitochondrion inner membrane</keyword>
<dbReference type="EMBL" id="JAZGQO010000008">
    <property type="protein sequence ID" value="KAK6179768.1"/>
    <property type="molecule type" value="Genomic_DNA"/>
</dbReference>
<dbReference type="Proteomes" id="UP001347796">
    <property type="component" value="Unassembled WGS sequence"/>
</dbReference>
<dbReference type="PANTHER" id="PTHR12485:SF1">
    <property type="entry name" value="NADH DEHYDROGENASE [UBIQUINONE] 1 ALPHA SUBCOMPLEX SUBUNIT 7"/>
    <property type="match status" value="1"/>
</dbReference>
<dbReference type="InterPro" id="IPR009947">
    <property type="entry name" value="NDUA7"/>
</dbReference>
<evidence type="ECO:0000256" key="3">
    <source>
        <dbReference type="ARBA" id="ARBA00005482"/>
    </source>
</evidence>
<sequence length="109" mass="12377">MATPKPRDVTPIIQKLRQILLPHSKPHNNALRFENVMISKRTQPPPKLPDGPSHKLSDNYYYTRDGRREVLPPVRIYDSSKPRLTAGTAGEATIVPVGKVRPGQPYEWK</sequence>
<evidence type="ECO:0000256" key="6">
    <source>
        <dbReference type="ARBA" id="ARBA00022448"/>
    </source>
</evidence>
<evidence type="ECO:0000256" key="8">
    <source>
        <dbReference type="ARBA" id="ARBA00022792"/>
    </source>
</evidence>
<comment type="function">
    <text evidence="1">Accessory subunit of the mitochondrial membrane respiratory chain NADH dehydrogenase (Complex I), that is believed not to be involved in catalysis. Complex I functions in the transfer of electrons from NADH to the respiratory chain. The immediate electron acceptor for the enzyme is believed to be ubiquinone.</text>
</comment>
<dbReference type="PANTHER" id="PTHR12485">
    <property type="entry name" value="NADH-UBIQUINONE OXIDOREDUCTASE SUBUNIT B"/>
    <property type="match status" value="1"/>
</dbReference>
<evidence type="ECO:0000256" key="13">
    <source>
        <dbReference type="ARBA" id="ARBA00030360"/>
    </source>
</evidence>
<dbReference type="Pfam" id="PF07347">
    <property type="entry name" value="CI-B14_5a"/>
    <property type="match status" value="1"/>
</dbReference>
<protein>
    <recommendedName>
        <fullName evidence="5">NADH dehydrogenase [ubiquinone] 1 alpha subcomplex subunit 7</fullName>
    </recommendedName>
    <alternativeName>
        <fullName evidence="14">Complex I-B14.5a</fullName>
    </alternativeName>
    <alternativeName>
        <fullName evidence="13">NADH-ubiquinone oxidoreductase subunit B14.5a</fullName>
    </alternativeName>
</protein>
<evidence type="ECO:0000313" key="15">
    <source>
        <dbReference type="EMBL" id="KAK6179768.1"/>
    </source>
</evidence>
<keyword evidence="12" id="KW-0472">Membrane</keyword>
<reference evidence="15 16" key="1">
    <citation type="submission" date="2024-01" db="EMBL/GenBank/DDBJ databases">
        <title>The genome of the rayed Mediterranean limpet Patella caerulea (Linnaeus, 1758).</title>
        <authorList>
            <person name="Anh-Thu Weber A."/>
            <person name="Halstead-Nussloch G."/>
        </authorList>
    </citation>
    <scope>NUCLEOTIDE SEQUENCE [LARGE SCALE GENOMIC DNA]</scope>
    <source>
        <strain evidence="15">AATW-2023a</strain>
        <tissue evidence="15">Whole specimen</tissue>
    </source>
</reference>
<comment type="similarity">
    <text evidence="3">Belongs to the complex I NDUFA7 subunit family.</text>
</comment>
<name>A0AAN8JTH9_PATCE</name>
<evidence type="ECO:0000256" key="5">
    <source>
        <dbReference type="ARBA" id="ARBA00016383"/>
    </source>
</evidence>